<dbReference type="GO" id="GO:0097367">
    <property type="term" value="F:carbohydrate derivative binding"/>
    <property type="evidence" value="ECO:0007669"/>
    <property type="project" value="InterPro"/>
</dbReference>
<evidence type="ECO:0000313" key="4">
    <source>
        <dbReference type="Proteomes" id="UP001156614"/>
    </source>
</evidence>
<accession>A0AAV5NJ17</accession>
<reference evidence="4" key="1">
    <citation type="journal article" date="2019" name="Int. J. Syst. Evol. Microbiol.">
        <title>The Global Catalogue of Microorganisms (GCM) 10K type strain sequencing project: providing services to taxonomists for standard genome sequencing and annotation.</title>
        <authorList>
            <consortium name="The Broad Institute Genomics Platform"/>
            <consortium name="The Broad Institute Genome Sequencing Center for Infectious Disease"/>
            <person name="Wu L."/>
            <person name="Ma J."/>
        </authorList>
    </citation>
    <scope>NUCLEOTIDE SEQUENCE [LARGE SCALE GENOMIC DNA]</scope>
    <source>
        <strain evidence="4">NBRC 3267</strain>
    </source>
</reference>
<dbReference type="InterPro" id="IPR017552">
    <property type="entry name" value="PHI/rmpB"/>
</dbReference>
<evidence type="ECO:0000256" key="1">
    <source>
        <dbReference type="ARBA" id="ARBA00009235"/>
    </source>
</evidence>
<dbReference type="RefSeq" id="WP_099213678.1">
    <property type="nucleotide sequence ID" value="NZ_BEWM01000028.1"/>
</dbReference>
<dbReference type="NCBIfam" id="TIGR03127">
    <property type="entry name" value="RuMP_HxlB"/>
    <property type="match status" value="1"/>
</dbReference>
<sequence>MAFRSPDTKAVSDALSTVVSEISHALRSVRIENCQRVARMIASAPRLYFAGAGRSGIGMGMNAMRFMHLGLKVHMLSEPTAPAVNYGDVVIIPSGSGTTDSMLAIAHKVMRAGADVIALTTAADSPLSQIATVSIIIDAAGKQSSHRDSTVQYAGSLFEQAAILVLDSLFHAIWQANHLENDVLWARHANWE</sequence>
<comment type="caution">
    <text evidence="3">The sequence shown here is derived from an EMBL/GenBank/DDBJ whole genome shotgun (WGS) entry which is preliminary data.</text>
</comment>
<comment type="similarity">
    <text evidence="1">Belongs to the SIS family. PHI subfamily.</text>
</comment>
<dbReference type="InterPro" id="IPR046348">
    <property type="entry name" value="SIS_dom_sf"/>
</dbReference>
<name>A0AAV5NJ17_9PROT</name>
<protein>
    <submittedName>
        <fullName evidence="3">6-phospho-3-hexuloisomerase</fullName>
    </submittedName>
</protein>
<proteinExistence type="inferred from homology"/>
<dbReference type="GO" id="GO:0016853">
    <property type="term" value="F:isomerase activity"/>
    <property type="evidence" value="ECO:0007669"/>
    <property type="project" value="InterPro"/>
</dbReference>
<dbReference type="SUPFAM" id="SSF53697">
    <property type="entry name" value="SIS domain"/>
    <property type="match status" value="1"/>
</dbReference>
<organism evidence="3 4">
    <name type="scientific">Gluconobacter cerinus</name>
    <dbReference type="NCBI Taxonomy" id="38307"/>
    <lineage>
        <taxon>Bacteria</taxon>
        <taxon>Pseudomonadati</taxon>
        <taxon>Pseudomonadota</taxon>
        <taxon>Alphaproteobacteria</taxon>
        <taxon>Acetobacterales</taxon>
        <taxon>Acetobacteraceae</taxon>
        <taxon>Gluconobacter</taxon>
    </lineage>
</organism>
<dbReference type="PROSITE" id="PS51464">
    <property type="entry name" value="SIS"/>
    <property type="match status" value="1"/>
</dbReference>
<dbReference type="AlphaFoldDB" id="A0AAV5NJ17"/>
<evidence type="ECO:0000313" key="3">
    <source>
        <dbReference type="EMBL" id="GLQ64391.1"/>
    </source>
</evidence>
<dbReference type="Proteomes" id="UP001156614">
    <property type="component" value="Unassembled WGS sequence"/>
</dbReference>
<dbReference type="PANTHER" id="PTHR43443">
    <property type="entry name" value="3-HEXULOSE-6-PHOSPHATE ISOMERASE"/>
    <property type="match status" value="1"/>
</dbReference>
<dbReference type="EMBL" id="BSNU01000020">
    <property type="protein sequence ID" value="GLQ64391.1"/>
    <property type="molecule type" value="Genomic_DNA"/>
</dbReference>
<dbReference type="Pfam" id="PF01380">
    <property type="entry name" value="SIS"/>
    <property type="match status" value="1"/>
</dbReference>
<gene>
    <name evidence="3" type="primary">hxlB</name>
    <name evidence="3" type="ORF">GCM10007867_32390</name>
</gene>
<dbReference type="PANTHER" id="PTHR43443:SF1">
    <property type="entry name" value="3-HEXULOSE-6-PHOSPHATE ISOMERASE"/>
    <property type="match status" value="1"/>
</dbReference>
<keyword evidence="4" id="KW-1185">Reference proteome</keyword>
<dbReference type="GO" id="GO:1901135">
    <property type="term" value="P:carbohydrate derivative metabolic process"/>
    <property type="evidence" value="ECO:0007669"/>
    <property type="project" value="InterPro"/>
</dbReference>
<feature type="domain" description="SIS" evidence="2">
    <location>
        <begin position="37"/>
        <end position="179"/>
    </location>
</feature>
<dbReference type="InterPro" id="IPR001347">
    <property type="entry name" value="SIS_dom"/>
</dbReference>
<dbReference type="Gene3D" id="3.40.50.10490">
    <property type="entry name" value="Glucose-6-phosphate isomerase like protein, domain 1"/>
    <property type="match status" value="1"/>
</dbReference>
<evidence type="ECO:0000259" key="2">
    <source>
        <dbReference type="PROSITE" id="PS51464"/>
    </source>
</evidence>